<protein>
    <submittedName>
        <fullName evidence="2">Uncharacterized protein</fullName>
    </submittedName>
</protein>
<name>A0AAN8Z6S1_9MAGN</name>
<accession>A0AAN8Z6S1</accession>
<organism evidence="2 3">
    <name type="scientific">Dillenia turbinata</name>
    <dbReference type="NCBI Taxonomy" id="194707"/>
    <lineage>
        <taxon>Eukaryota</taxon>
        <taxon>Viridiplantae</taxon>
        <taxon>Streptophyta</taxon>
        <taxon>Embryophyta</taxon>
        <taxon>Tracheophyta</taxon>
        <taxon>Spermatophyta</taxon>
        <taxon>Magnoliopsida</taxon>
        <taxon>eudicotyledons</taxon>
        <taxon>Gunneridae</taxon>
        <taxon>Pentapetalae</taxon>
        <taxon>Dilleniales</taxon>
        <taxon>Dilleniaceae</taxon>
        <taxon>Dillenia</taxon>
    </lineage>
</organism>
<gene>
    <name evidence="2" type="ORF">RJ641_004839</name>
</gene>
<evidence type="ECO:0000313" key="2">
    <source>
        <dbReference type="EMBL" id="KAK6928634.1"/>
    </source>
</evidence>
<evidence type="ECO:0000313" key="3">
    <source>
        <dbReference type="Proteomes" id="UP001370490"/>
    </source>
</evidence>
<dbReference type="AlphaFoldDB" id="A0AAN8Z6S1"/>
<proteinExistence type="predicted"/>
<dbReference type="Proteomes" id="UP001370490">
    <property type="component" value="Unassembled WGS sequence"/>
</dbReference>
<sequence length="99" mass="10722">MAFGTCPADCAEGPKMRIVVAYAYAPLVTCSTSKQLKSDGVNQHRSSNSISFSNSKAYDIHHPFPFSTSPITPIYHKSKVDHQGTGKKATIDSGLETFN</sequence>
<feature type="region of interest" description="Disordered" evidence="1">
    <location>
        <begin position="79"/>
        <end position="99"/>
    </location>
</feature>
<evidence type="ECO:0000256" key="1">
    <source>
        <dbReference type="SAM" id="MobiDB-lite"/>
    </source>
</evidence>
<keyword evidence="3" id="KW-1185">Reference proteome</keyword>
<comment type="caution">
    <text evidence="2">The sequence shown here is derived from an EMBL/GenBank/DDBJ whole genome shotgun (WGS) entry which is preliminary data.</text>
</comment>
<reference evidence="2 3" key="1">
    <citation type="submission" date="2023-12" db="EMBL/GenBank/DDBJ databases">
        <title>A high-quality genome assembly for Dillenia turbinata (Dilleniales).</title>
        <authorList>
            <person name="Chanderbali A."/>
        </authorList>
    </citation>
    <scope>NUCLEOTIDE SEQUENCE [LARGE SCALE GENOMIC DNA]</scope>
    <source>
        <strain evidence="2">LSX21</strain>
        <tissue evidence="2">Leaf</tissue>
    </source>
</reference>
<dbReference type="EMBL" id="JBAMMX010000013">
    <property type="protein sequence ID" value="KAK6928634.1"/>
    <property type="molecule type" value="Genomic_DNA"/>
</dbReference>